<name>C5BP84_TERTT</name>
<gene>
    <name evidence="1" type="ordered locus">TERTU_3107</name>
</gene>
<keyword evidence="2" id="KW-1185">Reference proteome</keyword>
<dbReference type="EMBL" id="CP001614">
    <property type="protein sequence ID" value="ACR11835.1"/>
    <property type="molecule type" value="Genomic_DNA"/>
</dbReference>
<dbReference type="KEGG" id="ttu:TERTU_3107"/>
<sequence>MKLLEAEKFYRCFYWCADKTLKNKNIHFDCVEAFCAHTIVARYFDYGFSCRFLC</sequence>
<dbReference type="AlphaFoldDB" id="C5BP84"/>
<proteinExistence type="predicted"/>
<dbReference type="HOGENOM" id="CLU_3048905_0_0_6"/>
<dbReference type="Proteomes" id="UP000009080">
    <property type="component" value="Chromosome"/>
</dbReference>
<evidence type="ECO:0000313" key="1">
    <source>
        <dbReference type="EMBL" id="ACR11835.1"/>
    </source>
</evidence>
<accession>C5BP84</accession>
<reference evidence="1 2" key="1">
    <citation type="journal article" date="2009" name="PLoS ONE">
        <title>The complete genome of Teredinibacter turnerae T7901: an intracellular endosymbiont of marine wood-boring bivalves (shipworms).</title>
        <authorList>
            <person name="Yang J.C."/>
            <person name="Madupu R."/>
            <person name="Durkin A.S."/>
            <person name="Ekborg N.A."/>
            <person name="Pedamallu C.S."/>
            <person name="Hostetler J.B."/>
            <person name="Radune D."/>
            <person name="Toms B.S."/>
            <person name="Henrissat B."/>
            <person name="Coutinho P.M."/>
            <person name="Schwarz S."/>
            <person name="Field L."/>
            <person name="Trindade-Silva A.E."/>
            <person name="Soares C.A.G."/>
            <person name="Elshahawi S."/>
            <person name="Hanora A."/>
            <person name="Schmidt E.W."/>
            <person name="Haygood M.G."/>
            <person name="Posfai J."/>
            <person name="Benner J."/>
            <person name="Madinger C."/>
            <person name="Nove J."/>
            <person name="Anton B."/>
            <person name="Chaudhary K."/>
            <person name="Foster J."/>
            <person name="Holman A."/>
            <person name="Kumar S."/>
            <person name="Lessard P.A."/>
            <person name="Luyten Y.A."/>
            <person name="Slatko B."/>
            <person name="Wood N."/>
            <person name="Wu B."/>
            <person name="Teplitski M."/>
            <person name="Mougous J.D."/>
            <person name="Ward N."/>
            <person name="Eisen J.A."/>
            <person name="Badger J.H."/>
            <person name="Distel D.L."/>
        </authorList>
    </citation>
    <scope>NUCLEOTIDE SEQUENCE [LARGE SCALE GENOMIC DNA]</scope>
    <source>
        <strain evidence="2">ATCC 39867 / T7901</strain>
    </source>
</reference>
<protein>
    <submittedName>
        <fullName evidence="1">Uncharacterized protein</fullName>
    </submittedName>
</protein>
<dbReference type="STRING" id="377629.TERTU_3107"/>
<evidence type="ECO:0000313" key="2">
    <source>
        <dbReference type="Proteomes" id="UP000009080"/>
    </source>
</evidence>
<organism evidence="1 2">
    <name type="scientific">Teredinibacter turnerae (strain ATCC 39867 / T7901)</name>
    <dbReference type="NCBI Taxonomy" id="377629"/>
    <lineage>
        <taxon>Bacteria</taxon>
        <taxon>Pseudomonadati</taxon>
        <taxon>Pseudomonadota</taxon>
        <taxon>Gammaproteobacteria</taxon>
        <taxon>Cellvibrionales</taxon>
        <taxon>Cellvibrionaceae</taxon>
        <taxon>Teredinibacter</taxon>
    </lineage>
</organism>